<keyword evidence="4" id="KW-1185">Reference proteome</keyword>
<feature type="compositionally biased region" description="Low complexity" evidence="2">
    <location>
        <begin position="333"/>
        <end position="354"/>
    </location>
</feature>
<organism evidence="3 4">
    <name type="scientific">Tulasnella calospora MUT 4182</name>
    <dbReference type="NCBI Taxonomy" id="1051891"/>
    <lineage>
        <taxon>Eukaryota</taxon>
        <taxon>Fungi</taxon>
        <taxon>Dikarya</taxon>
        <taxon>Basidiomycota</taxon>
        <taxon>Agaricomycotina</taxon>
        <taxon>Agaricomycetes</taxon>
        <taxon>Cantharellales</taxon>
        <taxon>Tulasnellaceae</taxon>
        <taxon>Tulasnella</taxon>
    </lineage>
</organism>
<reference evidence="4" key="2">
    <citation type="submission" date="2015-01" db="EMBL/GenBank/DDBJ databases">
        <title>Evolutionary Origins and Diversification of the Mycorrhizal Mutualists.</title>
        <authorList>
            <consortium name="DOE Joint Genome Institute"/>
            <consortium name="Mycorrhizal Genomics Consortium"/>
            <person name="Kohler A."/>
            <person name="Kuo A."/>
            <person name="Nagy L.G."/>
            <person name="Floudas D."/>
            <person name="Copeland A."/>
            <person name="Barry K.W."/>
            <person name="Cichocki N."/>
            <person name="Veneault-Fourrey C."/>
            <person name="LaButti K."/>
            <person name="Lindquist E.A."/>
            <person name="Lipzen A."/>
            <person name="Lundell T."/>
            <person name="Morin E."/>
            <person name="Murat C."/>
            <person name="Riley R."/>
            <person name="Ohm R."/>
            <person name="Sun H."/>
            <person name="Tunlid A."/>
            <person name="Henrissat B."/>
            <person name="Grigoriev I.V."/>
            <person name="Hibbett D.S."/>
            <person name="Martin F."/>
        </authorList>
    </citation>
    <scope>NUCLEOTIDE SEQUENCE [LARGE SCALE GENOMIC DNA]</scope>
    <source>
        <strain evidence="4">MUT 4182</strain>
    </source>
</reference>
<protein>
    <submittedName>
        <fullName evidence="3">Uncharacterized protein</fullName>
    </submittedName>
</protein>
<evidence type="ECO:0000313" key="3">
    <source>
        <dbReference type="EMBL" id="KIO30179.1"/>
    </source>
</evidence>
<sequence length="470" mass="52808">MADVFSPSIATAVPSRKRKRELDTSLDDRARSRKASIQDDAYKKDMYLVFVKNALKEKSQGNPTEFDKLVARFNRAGTKDQSSSELRLWISALKHVVAGLERVHSPLVNVLITFPWTTTEDAFARSYVDLMGMLISARPEYLGPILAQIALGFTARYINDLNSAKGREASFDASLLYERQHILLQRLLSLIPTLSTTLEPLLIRNFPHKRQDRAEKVAYIQNVLRLSDYCLELRDRILGLVVDRAIQIDVEIQVELEDLDEGLLESATIQEGDVSGESSEEDDPNDNLSINSDDEDYQKEEKTSLKKVAEMLAKLDAILKLLFDRLNVAGALSRPSQPQASSSDSESSLSTPTSKAASSPVEETLESLQATRRSQFLTLLTIFDRTILRTFKSRYTQFLLFWHSSLDPEYTDLFLGLLVSRALFEPDQPAITRSAAASYIASLVSRALFVDRDSARRTVGLLCDYLEGQL</sequence>
<comment type="similarity">
    <text evidence="1">Belongs to the RRN3 family.</text>
</comment>
<dbReference type="Proteomes" id="UP000054248">
    <property type="component" value="Unassembled WGS sequence"/>
</dbReference>
<dbReference type="GO" id="GO:0001042">
    <property type="term" value="F:RNA polymerase I core binding"/>
    <property type="evidence" value="ECO:0007669"/>
    <property type="project" value="TreeGrafter"/>
</dbReference>
<dbReference type="GO" id="GO:0006361">
    <property type="term" value="P:transcription initiation at RNA polymerase I promoter"/>
    <property type="evidence" value="ECO:0007669"/>
    <property type="project" value="InterPro"/>
</dbReference>
<dbReference type="PANTHER" id="PTHR12790">
    <property type="entry name" value="TRANSCRIPTION INITIATION FACTOR IA RRN3"/>
    <property type="match status" value="1"/>
</dbReference>
<feature type="region of interest" description="Disordered" evidence="2">
    <location>
        <begin position="270"/>
        <end position="302"/>
    </location>
</feature>
<dbReference type="STRING" id="1051891.A0A0C3QR44"/>
<proteinExistence type="inferred from homology"/>
<evidence type="ECO:0000256" key="1">
    <source>
        <dbReference type="ARBA" id="ARBA00010098"/>
    </source>
</evidence>
<dbReference type="AlphaFoldDB" id="A0A0C3QR44"/>
<feature type="non-terminal residue" evidence="3">
    <location>
        <position position="470"/>
    </location>
</feature>
<dbReference type="OrthoDB" id="26970at2759"/>
<evidence type="ECO:0000313" key="4">
    <source>
        <dbReference type="Proteomes" id="UP000054248"/>
    </source>
</evidence>
<dbReference type="PANTHER" id="PTHR12790:SF0">
    <property type="entry name" value="RNA POLYMERASE I-SPECIFIC TRANSCRIPTION INITIATION FACTOR RRN3-RELATED"/>
    <property type="match status" value="1"/>
</dbReference>
<feature type="region of interest" description="Disordered" evidence="2">
    <location>
        <begin position="333"/>
        <end position="364"/>
    </location>
</feature>
<reference evidence="3 4" key="1">
    <citation type="submission" date="2014-04" db="EMBL/GenBank/DDBJ databases">
        <authorList>
            <consortium name="DOE Joint Genome Institute"/>
            <person name="Kuo A."/>
            <person name="Girlanda M."/>
            <person name="Perotto S."/>
            <person name="Kohler A."/>
            <person name="Nagy L.G."/>
            <person name="Floudas D."/>
            <person name="Copeland A."/>
            <person name="Barry K.W."/>
            <person name="Cichocki N."/>
            <person name="Veneault-Fourrey C."/>
            <person name="LaButti K."/>
            <person name="Lindquist E.A."/>
            <person name="Lipzen A."/>
            <person name="Lundell T."/>
            <person name="Morin E."/>
            <person name="Murat C."/>
            <person name="Sun H."/>
            <person name="Tunlid A."/>
            <person name="Henrissat B."/>
            <person name="Grigoriev I.V."/>
            <person name="Hibbett D.S."/>
            <person name="Martin F."/>
            <person name="Nordberg H.P."/>
            <person name="Cantor M.N."/>
            <person name="Hua S.X."/>
        </authorList>
    </citation>
    <scope>NUCLEOTIDE SEQUENCE [LARGE SCALE GENOMIC DNA]</scope>
    <source>
        <strain evidence="3 4">MUT 4182</strain>
    </source>
</reference>
<evidence type="ECO:0000256" key="2">
    <source>
        <dbReference type="SAM" id="MobiDB-lite"/>
    </source>
</evidence>
<dbReference type="GO" id="GO:0005634">
    <property type="term" value="C:nucleus"/>
    <property type="evidence" value="ECO:0007669"/>
    <property type="project" value="TreeGrafter"/>
</dbReference>
<dbReference type="EMBL" id="KN822974">
    <property type="protein sequence ID" value="KIO30179.1"/>
    <property type="molecule type" value="Genomic_DNA"/>
</dbReference>
<name>A0A0C3QR44_9AGAM</name>
<dbReference type="Pfam" id="PF05327">
    <property type="entry name" value="RRN3"/>
    <property type="match status" value="1"/>
</dbReference>
<gene>
    <name evidence="3" type="ORF">M407DRAFT_69422</name>
</gene>
<dbReference type="InterPro" id="IPR007991">
    <property type="entry name" value="RNA_pol_I_trans_ini_fac_RRN3"/>
</dbReference>
<dbReference type="HOGENOM" id="CLU_010579_0_0_1"/>
<accession>A0A0C3QR44</accession>
<dbReference type="GO" id="GO:0001181">
    <property type="term" value="F:RNA polymerase I general transcription initiation factor activity"/>
    <property type="evidence" value="ECO:0007669"/>
    <property type="project" value="InterPro"/>
</dbReference>